<protein>
    <submittedName>
        <fullName evidence="2">Uncharacterized protein</fullName>
    </submittedName>
</protein>
<evidence type="ECO:0000313" key="2">
    <source>
        <dbReference type="EMBL" id="KYH28112.1"/>
    </source>
</evidence>
<keyword evidence="1" id="KW-0732">Signal</keyword>
<gene>
    <name evidence="2" type="ORF">CLCOL_22460</name>
</gene>
<dbReference type="Proteomes" id="UP000075374">
    <property type="component" value="Unassembled WGS sequence"/>
</dbReference>
<dbReference type="STRING" id="1121305.CLCOL_22460"/>
<name>A0A151AKH0_9CLOT</name>
<feature type="chain" id="PRO_5007577679" evidence="1">
    <location>
        <begin position="38"/>
        <end position="222"/>
    </location>
</feature>
<dbReference type="AlphaFoldDB" id="A0A151AKH0"/>
<evidence type="ECO:0000256" key="1">
    <source>
        <dbReference type="SAM" id="SignalP"/>
    </source>
</evidence>
<keyword evidence="3" id="KW-1185">Reference proteome</keyword>
<reference evidence="2 3" key="1">
    <citation type="submission" date="2016-02" db="EMBL/GenBank/DDBJ databases">
        <title>Genome sequence of Clostridium colicanis DSM 13634.</title>
        <authorList>
            <person name="Poehlein A."/>
            <person name="Daniel R."/>
        </authorList>
    </citation>
    <scope>NUCLEOTIDE SEQUENCE [LARGE SCALE GENOMIC DNA]</scope>
    <source>
        <strain evidence="2 3">DSM 13634</strain>
    </source>
</reference>
<evidence type="ECO:0000313" key="3">
    <source>
        <dbReference type="Proteomes" id="UP000075374"/>
    </source>
</evidence>
<sequence>MNKSKKNNKKNNVLNGLAIGAVLLSMGLSSISQVTYAASRELNGPSVSESCCRRREHKNLLKESLKELVKEGKLTQEKADNVLSYIKKNKDERQYRVLFDDMVKKGIITKEEADDIREKNRDKRMLLRREKITKDLNELVKDKTITQEQANKFIEKLQKQDEEIKELHKKAKNMSPEQRKEYMKNALKGKDILEQMVKEGIITQKQAESMREVMPKPHKEER</sequence>
<accession>A0A151AKH0</accession>
<comment type="caution">
    <text evidence="2">The sequence shown here is derived from an EMBL/GenBank/DDBJ whole genome shotgun (WGS) entry which is preliminary data.</text>
</comment>
<proteinExistence type="predicted"/>
<feature type="signal peptide" evidence="1">
    <location>
        <begin position="1"/>
        <end position="37"/>
    </location>
</feature>
<dbReference type="RefSeq" id="WP_061859043.1">
    <property type="nucleotide sequence ID" value="NZ_LTBB01000013.1"/>
</dbReference>
<organism evidence="2 3">
    <name type="scientific">Clostridium colicanis DSM 13634</name>
    <dbReference type="NCBI Taxonomy" id="1121305"/>
    <lineage>
        <taxon>Bacteria</taxon>
        <taxon>Bacillati</taxon>
        <taxon>Bacillota</taxon>
        <taxon>Clostridia</taxon>
        <taxon>Eubacteriales</taxon>
        <taxon>Clostridiaceae</taxon>
        <taxon>Clostridium</taxon>
    </lineage>
</organism>
<dbReference type="PATRIC" id="fig|1121305.3.peg.2250"/>
<dbReference type="EMBL" id="LTBB01000013">
    <property type="protein sequence ID" value="KYH28112.1"/>
    <property type="molecule type" value="Genomic_DNA"/>
</dbReference>